<evidence type="ECO:0000256" key="2">
    <source>
        <dbReference type="ARBA" id="ARBA00023235"/>
    </source>
</evidence>
<dbReference type="InterPro" id="IPR011760">
    <property type="entry name" value="PsdUridine_synth_TruD_insert"/>
</dbReference>
<feature type="compositionally biased region" description="Low complexity" evidence="3">
    <location>
        <begin position="151"/>
        <end position="188"/>
    </location>
</feature>
<dbReference type="Pfam" id="PF01142">
    <property type="entry name" value="TruD"/>
    <property type="match status" value="2"/>
</dbReference>
<dbReference type="GO" id="GO:0005634">
    <property type="term" value="C:nucleus"/>
    <property type="evidence" value="ECO:0007669"/>
    <property type="project" value="TreeGrafter"/>
</dbReference>
<keyword evidence="7" id="KW-1185">Reference proteome</keyword>
<evidence type="ECO:0000313" key="6">
    <source>
        <dbReference type="EMBL" id="KAG5189433.1"/>
    </source>
</evidence>
<keyword evidence="4" id="KW-0472">Membrane</keyword>
<feature type="compositionally biased region" description="Low complexity" evidence="3">
    <location>
        <begin position="49"/>
        <end position="59"/>
    </location>
</feature>
<dbReference type="SUPFAM" id="SSF55120">
    <property type="entry name" value="Pseudouridine synthase"/>
    <property type="match status" value="1"/>
</dbReference>
<feature type="region of interest" description="Disordered" evidence="3">
    <location>
        <begin position="47"/>
        <end position="66"/>
    </location>
</feature>
<dbReference type="PANTHER" id="PTHR13326:SF21">
    <property type="entry name" value="PSEUDOURIDYLATE SYNTHASE PUS7L"/>
    <property type="match status" value="1"/>
</dbReference>
<dbReference type="EMBL" id="JAFCMP010000050">
    <property type="protein sequence ID" value="KAG5189433.1"/>
    <property type="molecule type" value="Genomic_DNA"/>
</dbReference>
<feature type="region of interest" description="Disordered" evidence="3">
    <location>
        <begin position="592"/>
        <end position="624"/>
    </location>
</feature>
<dbReference type="GO" id="GO:0001522">
    <property type="term" value="P:pseudouridine synthesis"/>
    <property type="evidence" value="ECO:0007669"/>
    <property type="project" value="InterPro"/>
</dbReference>
<dbReference type="Proteomes" id="UP000664859">
    <property type="component" value="Unassembled WGS sequence"/>
</dbReference>
<evidence type="ECO:0000256" key="3">
    <source>
        <dbReference type="SAM" id="MobiDB-lite"/>
    </source>
</evidence>
<evidence type="ECO:0000256" key="4">
    <source>
        <dbReference type="SAM" id="Phobius"/>
    </source>
</evidence>
<dbReference type="GO" id="GO:0003723">
    <property type="term" value="F:RNA binding"/>
    <property type="evidence" value="ECO:0007669"/>
    <property type="project" value="InterPro"/>
</dbReference>
<comment type="caution">
    <text evidence="6">The sequence shown here is derived from an EMBL/GenBank/DDBJ whole genome shotgun (WGS) entry which is preliminary data.</text>
</comment>
<organism evidence="6 7">
    <name type="scientific">Tribonema minus</name>
    <dbReference type="NCBI Taxonomy" id="303371"/>
    <lineage>
        <taxon>Eukaryota</taxon>
        <taxon>Sar</taxon>
        <taxon>Stramenopiles</taxon>
        <taxon>Ochrophyta</taxon>
        <taxon>PX clade</taxon>
        <taxon>Xanthophyceae</taxon>
        <taxon>Tribonematales</taxon>
        <taxon>Tribonemataceae</taxon>
        <taxon>Tribonema</taxon>
    </lineage>
</organism>
<feature type="compositionally biased region" description="Low complexity" evidence="3">
    <location>
        <begin position="605"/>
        <end position="618"/>
    </location>
</feature>
<keyword evidence="4" id="KW-1133">Transmembrane helix</keyword>
<dbReference type="Gene3D" id="3.30.2350.20">
    <property type="entry name" value="TruD, catalytic domain"/>
    <property type="match status" value="1"/>
</dbReference>
<comment type="similarity">
    <text evidence="1">Belongs to the pseudouridine synthase TruD family.</text>
</comment>
<sequence>MGLSAYIAPDQPGFTGILKQRFSDFIVHEINLAGEVCVLRDAPGFFSDPQPTQQAPTVAPDDDGKSANMEAQEPVVASEADLVRAGFAKLVDTLGAEATAAHSSDSYADADAHGSVQLHRAFREHLGRFVETSTVGEVFKKAKTPTPPPAAADAATATTSTTTSQESAPAAAAAPEPAATAAAPQADSNIPDASRMTVAVVPFRENTDNASALSMLSRTLSSSVNLIACAGTKDKRAITTQWCTMFRRTPADLTFFNQQQRGSRPGRLVVVGNVTDADKPYELGHLSGNRFSIVLRNISIPPDVAEAGATVEDVVTAACTTIRNKGFINYFGLQAVLDMLPFFLATERSLMLTLARVNTSAYLPALRALPRHMQLLYLHAAQSYCFNHAVSHRIKTYGPDAPVVGDLVRAKYDDADTLDAAQEGEDGTAAVEDADALADAGELVGDDEGVDAVAEPPTKRIRTDGDSSSAPADGGGGSSRSRPPVHVVTEEDLKEGRYTIFDVVLPVPGVSIMYPKHECGKDYYETVLQTKGLTLCHLLNKECRDYSCGGTYRSLIELPKDVTWDLQSYTDNTQQLMLSDLDEIRAAQAAVAPQQEGQKLRDVPAAAAESSSKAEGAAVPADNGEFSTSTAAEVCAAAAPMQEDQEQQDVPCSDGAPANAIDADGANAGKPTAQVMKALYVSFSLPSSTYATVLLRELTKQCMSTSNQIQLNALPAPGAASTAIAEPDAGAPRAMPVCTGTVVVVALQGSVRSRLAQPERPGKPAPVLMRSRVSAIGCACALRWSWTPVTLMKLMTVCAVSSAPDTSPSTAAAAAADEHDADVDEVLERNDARGVGNISVADINSEDCSGGPTPTELLLPSKQRRPRLLKLLNLRAPGAHQRPGVEQAVHWVGRQQLPLCVDAAAANAVVAVRQLMIEEQTFLLDTNRKSFATSCFEKLIVVLVIAAAAVVLFVLFRGSAIDRERAHSGKGNNVISAKCADNEVCRWRSTPLMPDQWQLGLGGLAPRQRILPMAAECASTMLPLPQTPLLLRKTHMTATSAAAIAAEVASRDDELVDALDAHMGLPFAQVNELHNAAGRAVLHLQASTAMMAIMMATRAVIQLEYVNSSLGHFFHLLNGQQKLEVNQFEHVSTGSNSTIAVYGDPLDV</sequence>
<dbReference type="InterPro" id="IPR020103">
    <property type="entry name" value="PsdUridine_synth_cat_dom_sf"/>
</dbReference>
<feature type="domain" description="TRUD" evidence="5">
    <location>
        <begin position="326"/>
        <end position="558"/>
    </location>
</feature>
<protein>
    <recommendedName>
        <fullName evidence="5">TRUD domain-containing protein</fullName>
    </recommendedName>
</protein>
<dbReference type="InterPro" id="IPR042214">
    <property type="entry name" value="TruD_catalytic"/>
</dbReference>
<feature type="region of interest" description="Disordered" evidence="3">
    <location>
        <begin position="445"/>
        <end position="485"/>
    </location>
</feature>
<dbReference type="GO" id="GO:0009982">
    <property type="term" value="F:pseudouridine synthase activity"/>
    <property type="evidence" value="ECO:0007669"/>
    <property type="project" value="InterPro"/>
</dbReference>
<feature type="transmembrane region" description="Helical" evidence="4">
    <location>
        <begin position="939"/>
        <end position="956"/>
    </location>
</feature>
<reference evidence="6" key="1">
    <citation type="submission" date="2021-02" db="EMBL/GenBank/DDBJ databases">
        <title>First Annotated Genome of the Yellow-green Alga Tribonema minus.</title>
        <authorList>
            <person name="Mahan K.M."/>
        </authorList>
    </citation>
    <scope>NUCLEOTIDE SEQUENCE</scope>
    <source>
        <strain evidence="6">UTEX B ZZ1240</strain>
    </source>
</reference>
<evidence type="ECO:0000256" key="1">
    <source>
        <dbReference type="ARBA" id="ARBA00007953"/>
    </source>
</evidence>
<dbReference type="OrthoDB" id="447290at2759"/>
<evidence type="ECO:0000313" key="7">
    <source>
        <dbReference type="Proteomes" id="UP000664859"/>
    </source>
</evidence>
<keyword evidence="2" id="KW-0413">Isomerase</keyword>
<keyword evidence="4" id="KW-0812">Transmembrane</keyword>
<accession>A0A835ZAF9</accession>
<dbReference type="PANTHER" id="PTHR13326">
    <property type="entry name" value="TRNA PSEUDOURIDINE SYNTHASE D"/>
    <property type="match status" value="1"/>
</dbReference>
<dbReference type="InterPro" id="IPR001656">
    <property type="entry name" value="PsdUridine_synth_TruD"/>
</dbReference>
<proteinExistence type="inferred from homology"/>
<gene>
    <name evidence="6" type="ORF">JKP88DRAFT_267276</name>
</gene>
<dbReference type="AlphaFoldDB" id="A0A835ZAF9"/>
<feature type="region of interest" description="Disordered" evidence="3">
    <location>
        <begin position="140"/>
        <end position="190"/>
    </location>
</feature>
<dbReference type="PROSITE" id="PS50984">
    <property type="entry name" value="TRUD"/>
    <property type="match status" value="1"/>
</dbReference>
<name>A0A835ZAF9_9STRA</name>
<evidence type="ECO:0000259" key="5">
    <source>
        <dbReference type="PROSITE" id="PS50984"/>
    </source>
</evidence>